<dbReference type="AlphaFoldDB" id="A0A0L0F629"/>
<dbReference type="EMBL" id="KQ247459">
    <property type="protein sequence ID" value="KNC72175.1"/>
    <property type="molecule type" value="Genomic_DNA"/>
</dbReference>
<sequence>MGVTRPVDVALYIRRSDKVNKGEKSEALLHTFREYMQHVDHLLYPDHVYHDYYDEENHKRVDIYVATDDTSIPK</sequence>
<evidence type="ECO:0000313" key="4">
    <source>
        <dbReference type="EMBL" id="KNC72175.1"/>
    </source>
</evidence>
<dbReference type="Pfam" id="PF19745">
    <property type="entry name" value="FUT8_N_cat"/>
    <property type="match status" value="1"/>
</dbReference>
<reference evidence="4 5" key="1">
    <citation type="submission" date="2011-02" db="EMBL/GenBank/DDBJ databases">
        <title>The Genome Sequence of Sphaeroforma arctica JP610.</title>
        <authorList>
            <consortium name="The Broad Institute Genome Sequencing Platform"/>
            <person name="Russ C."/>
            <person name="Cuomo C."/>
            <person name="Young S.K."/>
            <person name="Zeng Q."/>
            <person name="Gargeya S."/>
            <person name="Alvarado L."/>
            <person name="Berlin A."/>
            <person name="Chapman S.B."/>
            <person name="Chen Z."/>
            <person name="Freedman E."/>
            <person name="Gellesch M."/>
            <person name="Goldberg J."/>
            <person name="Griggs A."/>
            <person name="Gujja S."/>
            <person name="Heilman E."/>
            <person name="Heiman D."/>
            <person name="Howarth C."/>
            <person name="Mehta T."/>
            <person name="Neiman D."/>
            <person name="Pearson M."/>
            <person name="Roberts A."/>
            <person name="Saif S."/>
            <person name="Shea T."/>
            <person name="Shenoy N."/>
            <person name="Sisk P."/>
            <person name="Stolte C."/>
            <person name="Sykes S."/>
            <person name="White J."/>
            <person name="Yandava C."/>
            <person name="Burger G."/>
            <person name="Gray M.W."/>
            <person name="Holland P.W.H."/>
            <person name="King N."/>
            <person name="Lang F.B.F."/>
            <person name="Roger A.J."/>
            <person name="Ruiz-Trillo I."/>
            <person name="Haas B."/>
            <person name="Nusbaum C."/>
            <person name="Birren B."/>
        </authorList>
    </citation>
    <scope>NUCLEOTIDE SEQUENCE [LARGE SCALE GENOMIC DNA]</scope>
    <source>
        <strain evidence="4 5">JP610</strain>
    </source>
</reference>
<evidence type="ECO:0000313" key="5">
    <source>
        <dbReference type="Proteomes" id="UP000054560"/>
    </source>
</evidence>
<name>A0A0L0F629_9EUKA</name>
<dbReference type="GeneID" id="25915776"/>
<dbReference type="InterPro" id="IPR027350">
    <property type="entry name" value="GT23_dom"/>
</dbReference>
<evidence type="ECO:0000256" key="1">
    <source>
        <dbReference type="ARBA" id="ARBA00022676"/>
    </source>
</evidence>
<evidence type="ECO:0000256" key="2">
    <source>
        <dbReference type="ARBA" id="ARBA00022679"/>
    </source>
</evidence>
<proteinExistence type="predicted"/>
<keyword evidence="2" id="KW-0808">Transferase</keyword>
<feature type="domain" description="GT23" evidence="3">
    <location>
        <begin position="1"/>
        <end position="74"/>
    </location>
</feature>
<evidence type="ECO:0000259" key="3">
    <source>
        <dbReference type="PROSITE" id="PS51659"/>
    </source>
</evidence>
<keyword evidence="1" id="KW-0328">Glycosyltransferase</keyword>
<gene>
    <name evidence="4" type="ORF">SARC_15272</name>
</gene>
<organism evidence="4 5">
    <name type="scientific">Sphaeroforma arctica JP610</name>
    <dbReference type="NCBI Taxonomy" id="667725"/>
    <lineage>
        <taxon>Eukaryota</taxon>
        <taxon>Ichthyosporea</taxon>
        <taxon>Ichthyophonida</taxon>
        <taxon>Sphaeroforma</taxon>
    </lineage>
</organism>
<keyword evidence="5" id="KW-1185">Reference proteome</keyword>
<accession>A0A0L0F629</accession>
<protein>
    <recommendedName>
        <fullName evidence="3">GT23 domain-containing protein</fullName>
    </recommendedName>
</protein>
<dbReference type="GO" id="GO:0016757">
    <property type="term" value="F:glycosyltransferase activity"/>
    <property type="evidence" value="ECO:0007669"/>
    <property type="project" value="UniProtKB-KW"/>
</dbReference>
<dbReference type="PROSITE" id="PS51659">
    <property type="entry name" value="GT23"/>
    <property type="match status" value="1"/>
</dbReference>
<dbReference type="OrthoDB" id="6435034at2759"/>
<dbReference type="Proteomes" id="UP000054560">
    <property type="component" value="Unassembled WGS sequence"/>
</dbReference>
<dbReference type="InterPro" id="IPR045573">
    <property type="entry name" value="Fut8_N_cat"/>
</dbReference>
<dbReference type="RefSeq" id="XP_014146077.1">
    <property type="nucleotide sequence ID" value="XM_014290602.1"/>
</dbReference>